<proteinExistence type="predicted"/>
<sequence>MTTSPFSREFESSDDQAQSWASRESEHLSEPGELIAAIPALMGFSPEDSVVALCLMDTTPKTLGPIMRHDYFPNIGSELAPAMHSALEQFVRVCATEGTVAVILVMIGDHPLGELFDIAAEFNDMLTGNGVELVDVFAVPLIARGRDWMSILAPDRHGRLPDPGSSSVAAAQVLGGRVIRASRSELVRSVRGQSSNHATIGSLIDRGRAQIASARCEAHCSNDPFAQVRREVEEVLAFVERMRRGVFPDARECAHLALVLSDVRVRDTVMGLAATEYADSAEALWMILTHELPVPECSYPATLLGFFAYARGDGPLAGIALAYALEADPEYSLAGLLDNSLQAGMRPDGIRRLAGVGLDLARDFDVSAMPEAR</sequence>
<feature type="region of interest" description="Disordered" evidence="1">
    <location>
        <begin position="1"/>
        <end position="26"/>
    </location>
</feature>
<protein>
    <submittedName>
        <fullName evidence="2">Uncharacterized protein DUF4192</fullName>
    </submittedName>
</protein>
<evidence type="ECO:0000256" key="1">
    <source>
        <dbReference type="SAM" id="MobiDB-lite"/>
    </source>
</evidence>
<gene>
    <name evidence="2" type="ORF">FNL38_107190</name>
</gene>
<reference evidence="2" key="1">
    <citation type="submission" date="2019-07" db="EMBL/GenBank/DDBJ databases">
        <title>Genomic Encyclopedia of Type Strains, Phase IV (KMG-IV): sequencing the most valuable type-strain genomes for metagenomic binning, comparative biology and taxonomic classification.</title>
        <authorList>
            <person name="Goeker M."/>
        </authorList>
    </citation>
    <scope>NUCLEOTIDE SEQUENCE</scope>
    <source>
        <strain evidence="2">DSM 44596</strain>
    </source>
</reference>
<accession>A0A652YK37</accession>
<dbReference type="AlphaFoldDB" id="A0A652YK37"/>
<name>A0A652YK37_NOCGL</name>
<dbReference type="EMBL" id="VNIQ01000007">
    <property type="protein sequence ID" value="TYQ01768.1"/>
    <property type="molecule type" value="Genomic_DNA"/>
</dbReference>
<organism evidence="2">
    <name type="scientific">Nocardia globerula</name>
    <dbReference type="NCBI Taxonomy" id="1818"/>
    <lineage>
        <taxon>Bacteria</taxon>
        <taxon>Bacillati</taxon>
        <taxon>Actinomycetota</taxon>
        <taxon>Actinomycetes</taxon>
        <taxon>Mycobacteriales</taxon>
        <taxon>Nocardiaceae</taxon>
        <taxon>Nocardia</taxon>
    </lineage>
</organism>
<comment type="caution">
    <text evidence="2">The sequence shown here is derived from an EMBL/GenBank/DDBJ whole genome shotgun (WGS) entry which is preliminary data.</text>
</comment>
<evidence type="ECO:0000313" key="2">
    <source>
        <dbReference type="EMBL" id="TYQ01768.1"/>
    </source>
</evidence>
<dbReference type="Pfam" id="PF13830">
    <property type="entry name" value="DUF4192"/>
    <property type="match status" value="1"/>
</dbReference>
<dbReference type="InterPro" id="IPR025447">
    <property type="entry name" value="DUF4192"/>
</dbReference>